<keyword evidence="2" id="KW-0315">Glutamine amidotransferase</keyword>
<feature type="domain" description="Glutamine amidotransferase" evidence="1">
    <location>
        <begin position="57"/>
        <end position="199"/>
    </location>
</feature>
<dbReference type="CDD" id="cd01741">
    <property type="entry name" value="GATase1_1"/>
    <property type="match status" value="1"/>
</dbReference>
<dbReference type="MEROPS" id="C26.001"/>
<evidence type="ECO:0000259" key="1">
    <source>
        <dbReference type="Pfam" id="PF00117"/>
    </source>
</evidence>
<dbReference type="PRINTS" id="PR00096">
    <property type="entry name" value="GATASE"/>
</dbReference>
<dbReference type="GeneID" id="66892426"/>
<proteinExistence type="predicted"/>
<dbReference type="InterPro" id="IPR044992">
    <property type="entry name" value="ChyE-like"/>
</dbReference>
<organism evidence="2">
    <name type="scientific">Rhodopseudomonas palustris (strain ATCC BAA-98 / CGA009)</name>
    <dbReference type="NCBI Taxonomy" id="258594"/>
    <lineage>
        <taxon>Bacteria</taxon>
        <taxon>Pseudomonadati</taxon>
        <taxon>Pseudomonadota</taxon>
        <taxon>Alphaproteobacteria</taxon>
        <taxon>Hyphomicrobiales</taxon>
        <taxon>Nitrobacteraceae</taxon>
        <taxon>Rhodopseudomonas</taxon>
    </lineage>
</organism>
<evidence type="ECO:0000313" key="2">
    <source>
        <dbReference type="EMBL" id="CAE26843.1"/>
    </source>
</evidence>
<sequence>MMDSIPDRDRSTAAKPRLLVFQHVDVEHPGIFRDFWRKAGIVWDAVELDAGEPIPDLDLYDALIVMGGPMDVWQEAEHPWLVAEKAAIRRFVHDLRRPYLGICLGHQLLAAALGGVVRLSATPEVGSGTVELTPAGAEAPLFAGMSGAVPAFQWHGAEVASLPMECSVLARNAACAVQAFRFGTVAYGIQFHIEITETTVPEWQRIPAYAASLEAALGPERAAHLADDTAKRLAEFAATARQLNENFLQVVAASANSTARL</sequence>
<dbReference type="EMBL" id="BX572597">
    <property type="protein sequence ID" value="CAE26843.1"/>
    <property type="molecule type" value="Genomic_DNA"/>
</dbReference>
<reference evidence="2" key="1">
    <citation type="journal article" date="2004" name="Nat. Biotechnol.">
        <title>Complete genome sequence of the metabolically versatile photosynthetic bacterium Rhodopseudomonas palustris.</title>
        <authorList>
            <person name="Larimer F.W."/>
            <person name="Chain P."/>
            <person name="Hauser L."/>
            <person name="Lamerdin J."/>
            <person name="Malfatti S."/>
            <person name="Do L."/>
            <person name="Land M.L."/>
            <person name="Pelletier D.A."/>
            <person name="Beatty J.T."/>
            <person name="Lang A.S."/>
            <person name="Tabita F.R."/>
            <person name="Gibson J.L."/>
            <person name="Hanson T.E."/>
            <person name="Bobst C."/>
            <person name="Torres J.L."/>
            <person name="Peres C."/>
            <person name="Harrison F.H."/>
            <person name="Gibson J."/>
            <person name="Harwood C.S."/>
        </authorList>
    </citation>
    <scope>NUCLEOTIDE SEQUENCE [LARGE SCALE GENOMIC DNA]</scope>
    <source>
        <strain evidence="2">CGA009</strain>
    </source>
</reference>
<dbReference type="AlphaFoldDB" id="Q6N9Y6"/>
<name>Q6N9Y6_RHOPA</name>
<gene>
    <name evidence="2" type="ordered locus">RPA1400</name>
</gene>
<dbReference type="Gene3D" id="3.40.50.880">
    <property type="match status" value="1"/>
</dbReference>
<dbReference type="RefSeq" id="WP_011156963.1">
    <property type="nucleotide sequence ID" value="NZ_CP116810.1"/>
</dbReference>
<dbReference type="SUPFAM" id="SSF52317">
    <property type="entry name" value="Class I glutamine amidotransferase-like"/>
    <property type="match status" value="1"/>
</dbReference>
<dbReference type="GO" id="GO:0005829">
    <property type="term" value="C:cytosol"/>
    <property type="evidence" value="ECO:0007669"/>
    <property type="project" value="TreeGrafter"/>
</dbReference>
<dbReference type="InterPro" id="IPR029062">
    <property type="entry name" value="Class_I_gatase-like"/>
</dbReference>
<dbReference type="PROSITE" id="PS51273">
    <property type="entry name" value="GATASE_TYPE_1"/>
    <property type="match status" value="1"/>
</dbReference>
<protein>
    <submittedName>
        <fullName evidence="2">Possible Glutamine amidotransferase</fullName>
    </submittedName>
</protein>
<dbReference type="InterPro" id="IPR017926">
    <property type="entry name" value="GATASE"/>
</dbReference>
<dbReference type="STRING" id="258594.RPA1400"/>
<dbReference type="PhylomeDB" id="Q6N9Y6"/>
<dbReference type="HOGENOM" id="CLU_054974_3_2_5"/>
<dbReference type="Pfam" id="PF00117">
    <property type="entry name" value="GATase"/>
    <property type="match status" value="1"/>
</dbReference>
<dbReference type="PANTHER" id="PTHR42695">
    <property type="entry name" value="GLUTAMINE AMIDOTRANSFERASE YLR126C-RELATED"/>
    <property type="match status" value="1"/>
</dbReference>
<dbReference type="PANTHER" id="PTHR42695:SF5">
    <property type="entry name" value="GLUTAMINE AMIDOTRANSFERASE YLR126C-RELATED"/>
    <property type="match status" value="1"/>
</dbReference>
<accession>Q6N9Y6</accession>
<dbReference type="eggNOG" id="COG0518">
    <property type="taxonomic scope" value="Bacteria"/>
</dbReference>